<organism evidence="1 2">
    <name type="scientific">Corchorus olitorius</name>
    <dbReference type="NCBI Taxonomy" id="93759"/>
    <lineage>
        <taxon>Eukaryota</taxon>
        <taxon>Viridiplantae</taxon>
        <taxon>Streptophyta</taxon>
        <taxon>Embryophyta</taxon>
        <taxon>Tracheophyta</taxon>
        <taxon>Spermatophyta</taxon>
        <taxon>Magnoliopsida</taxon>
        <taxon>eudicotyledons</taxon>
        <taxon>Gunneridae</taxon>
        <taxon>Pentapetalae</taxon>
        <taxon>rosids</taxon>
        <taxon>malvids</taxon>
        <taxon>Malvales</taxon>
        <taxon>Malvaceae</taxon>
        <taxon>Grewioideae</taxon>
        <taxon>Apeibeae</taxon>
        <taxon>Corchorus</taxon>
    </lineage>
</organism>
<accession>A0A1R3KSR9</accession>
<dbReference type="AlphaFoldDB" id="A0A1R3KSR9"/>
<comment type="caution">
    <text evidence="1">The sequence shown here is derived from an EMBL/GenBank/DDBJ whole genome shotgun (WGS) entry which is preliminary data.</text>
</comment>
<evidence type="ECO:0000313" key="1">
    <source>
        <dbReference type="EMBL" id="OMP10124.1"/>
    </source>
</evidence>
<proteinExistence type="predicted"/>
<protein>
    <submittedName>
        <fullName evidence="1">Uncharacterized protein</fullName>
    </submittedName>
</protein>
<evidence type="ECO:0000313" key="2">
    <source>
        <dbReference type="Proteomes" id="UP000187203"/>
    </source>
</evidence>
<dbReference type="Proteomes" id="UP000187203">
    <property type="component" value="Unassembled WGS sequence"/>
</dbReference>
<keyword evidence="2" id="KW-1185">Reference proteome</keyword>
<name>A0A1R3KSR9_9ROSI</name>
<dbReference type="EMBL" id="AWUE01012020">
    <property type="protein sequence ID" value="OMP10124.1"/>
    <property type="molecule type" value="Genomic_DNA"/>
</dbReference>
<reference evidence="2" key="1">
    <citation type="submission" date="2013-09" db="EMBL/GenBank/DDBJ databases">
        <title>Corchorus olitorius genome sequencing.</title>
        <authorList>
            <person name="Alam M."/>
            <person name="Haque M.S."/>
            <person name="Islam M.S."/>
            <person name="Emdad E.M."/>
            <person name="Islam M.M."/>
            <person name="Ahmed B."/>
            <person name="Halim A."/>
            <person name="Hossen Q.M.M."/>
            <person name="Hossain M.Z."/>
            <person name="Ahmed R."/>
            <person name="Khan M.M."/>
            <person name="Islam R."/>
            <person name="Rashid M.M."/>
            <person name="Khan S.A."/>
            <person name="Rahman M.S."/>
            <person name="Alam M."/>
            <person name="Yahiya A.S."/>
            <person name="Khan M.S."/>
            <person name="Azam M.S."/>
            <person name="Haque T."/>
            <person name="Lashkar M.Z.H."/>
            <person name="Akhand A.I."/>
            <person name="Morshed G."/>
            <person name="Roy S."/>
            <person name="Uddin K.S."/>
            <person name="Rabeya T."/>
            <person name="Hossain A.S."/>
            <person name="Chowdhury A."/>
            <person name="Snigdha A.R."/>
            <person name="Mortoza M.S."/>
            <person name="Matin S.A."/>
            <person name="Hoque S.M.E."/>
            <person name="Islam M.K."/>
            <person name="Roy D.K."/>
            <person name="Haider R."/>
            <person name="Moosa M.M."/>
            <person name="Elias S.M."/>
            <person name="Hasan A.M."/>
            <person name="Jahan S."/>
            <person name="Shafiuddin M."/>
            <person name="Mahmood N."/>
            <person name="Shommy N.S."/>
        </authorList>
    </citation>
    <scope>NUCLEOTIDE SEQUENCE [LARGE SCALE GENOMIC DNA]</scope>
    <source>
        <strain evidence="2">cv. O-4</strain>
    </source>
</reference>
<gene>
    <name evidence="1" type="ORF">COLO4_04798</name>
</gene>
<sequence>MGFKKRQSINIIISDYSGYKTLTKEIAAFIVDCISFCIERTREMMFKIQSCNSSVLSLGYGSMNPRADRSLGYVHQKNQSI</sequence>